<gene>
    <name evidence="2" type="ordered locus">Dtox_2581</name>
</gene>
<protein>
    <submittedName>
        <fullName evidence="2">Putative rRNA methylase</fullName>
    </submittedName>
</protein>
<dbReference type="Gene3D" id="3.40.50.150">
    <property type="entry name" value="Vaccinia Virus protein VP39"/>
    <property type="match status" value="1"/>
</dbReference>
<dbReference type="AlphaFoldDB" id="C8W0X8"/>
<accession>C8W0X8</accession>
<reference evidence="2 3" key="1">
    <citation type="journal article" date="2009" name="Stand. Genomic Sci.">
        <title>Complete genome sequence of Desulfotomaculum acetoxidans type strain (5575).</title>
        <authorList>
            <person name="Spring S."/>
            <person name="Lapidus A."/>
            <person name="Schroder M."/>
            <person name="Gleim D."/>
            <person name="Sims D."/>
            <person name="Meincke L."/>
            <person name="Glavina Del Rio T."/>
            <person name="Tice H."/>
            <person name="Copeland A."/>
            <person name="Cheng J.F."/>
            <person name="Lucas S."/>
            <person name="Chen F."/>
            <person name="Nolan M."/>
            <person name="Bruce D."/>
            <person name="Goodwin L."/>
            <person name="Pitluck S."/>
            <person name="Ivanova N."/>
            <person name="Mavromatis K."/>
            <person name="Mikhailova N."/>
            <person name="Pati A."/>
            <person name="Chen A."/>
            <person name="Palaniappan K."/>
            <person name="Land M."/>
            <person name="Hauser L."/>
            <person name="Chang Y.J."/>
            <person name="Jeffries C.D."/>
            <person name="Chain P."/>
            <person name="Saunders E."/>
            <person name="Brettin T."/>
            <person name="Detter J.C."/>
            <person name="Goker M."/>
            <person name="Bristow J."/>
            <person name="Eisen J.A."/>
            <person name="Markowitz V."/>
            <person name="Hugenholtz P."/>
            <person name="Kyrpides N.C."/>
            <person name="Klenk H.P."/>
            <person name="Han C."/>
        </authorList>
    </citation>
    <scope>NUCLEOTIDE SEQUENCE [LARGE SCALE GENOMIC DNA]</scope>
    <source>
        <strain evidence="3">ATCC 49208 / DSM 771 / VKM B-1644</strain>
    </source>
</reference>
<dbReference type="KEGG" id="dae:Dtox_2581"/>
<name>C8W0X8_DESAS</name>
<dbReference type="Pfam" id="PF06962">
    <property type="entry name" value="rRNA_methylase"/>
    <property type="match status" value="1"/>
</dbReference>
<sequence length="209" mass="22976">MFNSWRRAVSIAQIFIGEILFDGSVAIDATVGTGEDTLFLASSVGPSGQIFAFDIQEQAIAAAEQKIKQRHLDKRVKFYLASHEALVSLVKVKVNAVMFNLGYLPGGDHSIITKAESTLAALCQSMELLLPGGRISIVLYTGHEGSLEECTAVEKYVSKLDNKLYNVIKLNFYNRKNPSPFLILIEKEGPRSEKQAAEIDSGYSQPADY</sequence>
<organism evidence="2 3">
    <name type="scientific">Desulfofarcimen acetoxidans (strain ATCC 49208 / DSM 771 / KCTC 5769 / VKM B-1644 / 5575)</name>
    <name type="common">Desulfotomaculum acetoxidans</name>
    <dbReference type="NCBI Taxonomy" id="485916"/>
    <lineage>
        <taxon>Bacteria</taxon>
        <taxon>Bacillati</taxon>
        <taxon>Bacillota</taxon>
        <taxon>Clostridia</taxon>
        <taxon>Eubacteriales</taxon>
        <taxon>Peptococcaceae</taxon>
        <taxon>Desulfofarcimen</taxon>
    </lineage>
</organism>
<dbReference type="CDD" id="cd02440">
    <property type="entry name" value="AdoMet_MTases"/>
    <property type="match status" value="1"/>
</dbReference>
<evidence type="ECO:0000313" key="2">
    <source>
        <dbReference type="EMBL" id="ACV63374.1"/>
    </source>
</evidence>
<dbReference type="InterPro" id="IPR029063">
    <property type="entry name" value="SAM-dependent_MTases_sf"/>
</dbReference>
<evidence type="ECO:0000256" key="1">
    <source>
        <dbReference type="SAM" id="MobiDB-lite"/>
    </source>
</evidence>
<dbReference type="PANTHER" id="PTHR35276:SF1">
    <property type="entry name" value="TRNA (MNM(5)S(2)U34)-METHYLTRANSFERASE, CHLOROPLASTIC"/>
    <property type="match status" value="1"/>
</dbReference>
<dbReference type="eggNOG" id="COG2519">
    <property type="taxonomic scope" value="Bacteria"/>
</dbReference>
<feature type="region of interest" description="Disordered" evidence="1">
    <location>
        <begin position="190"/>
        <end position="209"/>
    </location>
</feature>
<dbReference type="SUPFAM" id="SSF53335">
    <property type="entry name" value="S-adenosyl-L-methionine-dependent methyltransferases"/>
    <property type="match status" value="1"/>
</dbReference>
<dbReference type="Proteomes" id="UP000002217">
    <property type="component" value="Chromosome"/>
</dbReference>
<dbReference type="OrthoDB" id="9792989at2"/>
<dbReference type="GO" id="GO:0032259">
    <property type="term" value="P:methylation"/>
    <property type="evidence" value="ECO:0007669"/>
    <property type="project" value="UniProtKB-KW"/>
</dbReference>
<dbReference type="InterPro" id="IPR010719">
    <property type="entry name" value="MnmM_MeTrfase"/>
</dbReference>
<keyword evidence="3" id="KW-1185">Reference proteome</keyword>
<proteinExistence type="predicted"/>
<dbReference type="GO" id="GO:0008168">
    <property type="term" value="F:methyltransferase activity"/>
    <property type="evidence" value="ECO:0007669"/>
    <property type="project" value="UniProtKB-KW"/>
</dbReference>
<dbReference type="EMBL" id="CP001720">
    <property type="protein sequence ID" value="ACV63374.1"/>
    <property type="molecule type" value="Genomic_DNA"/>
</dbReference>
<evidence type="ECO:0000313" key="3">
    <source>
        <dbReference type="Proteomes" id="UP000002217"/>
    </source>
</evidence>
<dbReference type="STRING" id="485916.Dtox_2581"/>
<keyword evidence="2" id="KW-0489">Methyltransferase</keyword>
<keyword evidence="2" id="KW-0808">Transferase</keyword>
<dbReference type="HOGENOM" id="CLU_079190_1_0_9"/>
<dbReference type="PANTHER" id="PTHR35276">
    <property type="entry name" value="S-ADENOSYL-L-METHIONINE-DEPENDENT METHYLTRANSFERASES SUPERFAMILY PROTEIN"/>
    <property type="match status" value="1"/>
</dbReference>
<dbReference type="RefSeq" id="WP_015758069.1">
    <property type="nucleotide sequence ID" value="NC_013216.1"/>
</dbReference>